<dbReference type="Pfam" id="PF07883">
    <property type="entry name" value="Cupin_2"/>
    <property type="match status" value="1"/>
</dbReference>
<proteinExistence type="predicted"/>
<evidence type="ECO:0000313" key="3">
    <source>
        <dbReference type="Proteomes" id="UP000291822"/>
    </source>
</evidence>
<dbReference type="AlphaFoldDB" id="A0A4R0YEU9"/>
<dbReference type="EMBL" id="SJTG01000005">
    <property type="protein sequence ID" value="TCI06756.1"/>
    <property type="molecule type" value="Genomic_DNA"/>
</dbReference>
<comment type="caution">
    <text evidence="2">The sequence shown here is derived from an EMBL/GenBank/DDBJ whole genome shotgun (WGS) entry which is preliminary data.</text>
</comment>
<dbReference type="InterPro" id="IPR011051">
    <property type="entry name" value="RmlC_Cupin_sf"/>
</dbReference>
<organism evidence="2 3">
    <name type="scientific">Dyella soli</name>
    <dbReference type="NCBI Taxonomy" id="522319"/>
    <lineage>
        <taxon>Bacteria</taxon>
        <taxon>Pseudomonadati</taxon>
        <taxon>Pseudomonadota</taxon>
        <taxon>Gammaproteobacteria</taxon>
        <taxon>Lysobacterales</taxon>
        <taxon>Rhodanobacteraceae</taxon>
        <taxon>Dyella</taxon>
    </lineage>
</organism>
<dbReference type="InterPro" id="IPR013096">
    <property type="entry name" value="Cupin_2"/>
</dbReference>
<keyword evidence="3" id="KW-1185">Reference proteome</keyword>
<sequence>MQLASSRKLPLPARRIGSGLTLPGDVRRAGVAVGAGRPASRLSGARRHARGHRRLQRNAGGRVMAIGVRFSVKCGLVVLACACAGAVLAQDMAKVAPKNSKVVLDNEQVRVIEVWLKPGETLPMHSHPANVVYFITGGKMKTTTGDGKVTEVERKADEVVWSEPVTHSNQNIGTAPTKALVVELKTAK</sequence>
<feature type="domain" description="Cupin type-2" evidence="1">
    <location>
        <begin position="116"/>
        <end position="182"/>
    </location>
</feature>
<protein>
    <submittedName>
        <fullName evidence="2">Cupin domain-containing protein</fullName>
    </submittedName>
</protein>
<dbReference type="InterPro" id="IPR014710">
    <property type="entry name" value="RmlC-like_jellyroll"/>
</dbReference>
<dbReference type="SUPFAM" id="SSF51182">
    <property type="entry name" value="RmlC-like cupins"/>
    <property type="match status" value="1"/>
</dbReference>
<evidence type="ECO:0000313" key="2">
    <source>
        <dbReference type="EMBL" id="TCI06756.1"/>
    </source>
</evidence>
<gene>
    <name evidence="2" type="ORF">EZM97_29425</name>
</gene>
<dbReference type="Gene3D" id="2.60.120.10">
    <property type="entry name" value="Jelly Rolls"/>
    <property type="match status" value="1"/>
</dbReference>
<accession>A0A4R0YEU9</accession>
<name>A0A4R0YEU9_9GAMM</name>
<dbReference type="Proteomes" id="UP000291822">
    <property type="component" value="Unassembled WGS sequence"/>
</dbReference>
<evidence type="ECO:0000259" key="1">
    <source>
        <dbReference type="Pfam" id="PF07883"/>
    </source>
</evidence>
<reference evidence="2 3" key="1">
    <citation type="submission" date="2019-02" db="EMBL/GenBank/DDBJ databases">
        <title>Dyella amyloliquefaciens sp. nov., isolated from forest soil.</title>
        <authorList>
            <person name="Gao Z.-H."/>
            <person name="Qiu L.-H."/>
        </authorList>
    </citation>
    <scope>NUCLEOTIDE SEQUENCE [LARGE SCALE GENOMIC DNA]</scope>
    <source>
        <strain evidence="2 3">KACC 12747</strain>
    </source>
</reference>